<dbReference type="InterPro" id="IPR050534">
    <property type="entry name" value="Coronavir_polyprotein_1ab"/>
</dbReference>
<keyword evidence="4" id="KW-0347">Helicase</keyword>
<keyword evidence="1" id="KW-0547">Nucleotide-binding</keyword>
<dbReference type="SUPFAM" id="SSF52540">
    <property type="entry name" value="P-loop containing nucleoside triphosphate hydrolases"/>
    <property type="match status" value="1"/>
</dbReference>
<name>A0A1J5QP77_9ZZZZ</name>
<dbReference type="EMBL" id="MLJW01000891">
    <property type="protein sequence ID" value="OIQ81703.1"/>
    <property type="molecule type" value="Genomic_DNA"/>
</dbReference>
<dbReference type="GO" id="GO:0006310">
    <property type="term" value="P:DNA recombination"/>
    <property type="evidence" value="ECO:0007669"/>
    <property type="project" value="TreeGrafter"/>
</dbReference>
<evidence type="ECO:0000256" key="2">
    <source>
        <dbReference type="ARBA" id="ARBA00022840"/>
    </source>
</evidence>
<dbReference type="Gene3D" id="3.40.50.300">
    <property type="entry name" value="P-loop containing nucleotide triphosphate hydrolases"/>
    <property type="match status" value="1"/>
</dbReference>
<proteinExistence type="predicted"/>
<gene>
    <name evidence="4" type="primary">recD2_4</name>
    <name evidence="4" type="ORF">GALL_365150</name>
</gene>
<protein>
    <submittedName>
        <fullName evidence="4">ATP-dependent RecD-like DNA helicase</fullName>
        <ecNumber evidence="4">3.6.4.12</ecNumber>
    </submittedName>
</protein>
<evidence type="ECO:0000313" key="4">
    <source>
        <dbReference type="EMBL" id="OIQ81703.1"/>
    </source>
</evidence>
<dbReference type="EC" id="3.6.4.12" evidence="4"/>
<dbReference type="CDD" id="cd18809">
    <property type="entry name" value="SF1_C_RecD"/>
    <property type="match status" value="1"/>
</dbReference>
<accession>A0A1J5QP77</accession>
<reference evidence="4" key="1">
    <citation type="submission" date="2016-10" db="EMBL/GenBank/DDBJ databases">
        <title>Sequence of Gallionella enrichment culture.</title>
        <authorList>
            <person name="Poehlein A."/>
            <person name="Muehling M."/>
            <person name="Daniel R."/>
        </authorList>
    </citation>
    <scope>NUCLEOTIDE SEQUENCE</scope>
</reference>
<dbReference type="PANTHER" id="PTHR43788">
    <property type="entry name" value="DNA2/NAM7 HELICASE FAMILY MEMBER"/>
    <property type="match status" value="1"/>
</dbReference>
<dbReference type="Gene3D" id="2.30.30.940">
    <property type="match status" value="1"/>
</dbReference>
<evidence type="ECO:0000259" key="3">
    <source>
        <dbReference type="Pfam" id="PF13538"/>
    </source>
</evidence>
<dbReference type="InterPro" id="IPR027785">
    <property type="entry name" value="UvrD-like_helicase_C"/>
</dbReference>
<organism evidence="4">
    <name type="scientific">mine drainage metagenome</name>
    <dbReference type="NCBI Taxonomy" id="410659"/>
    <lineage>
        <taxon>unclassified sequences</taxon>
        <taxon>metagenomes</taxon>
        <taxon>ecological metagenomes</taxon>
    </lineage>
</organism>
<sequence>MESSDIQVITPSHRGRAGTSALNESLKAVLNPGTGQVFGYDVGDRVVATANHLDDGFANGEVGVVTELDGKAALKVDFGQGPCLVPTKDLMDLKHGWAVTVHRSQGSEWPAVVVVLPSEAGTMLNRPLIYTALTRAQRHLSIVYAGNAGVIANAIASLTERPRSSRLCELVKEAR</sequence>
<keyword evidence="2" id="KW-0067">ATP-binding</keyword>
<dbReference type="Pfam" id="PF13538">
    <property type="entry name" value="UvrD_C_2"/>
    <property type="match status" value="1"/>
</dbReference>
<dbReference type="GO" id="GO:0017116">
    <property type="term" value="F:single-stranded DNA helicase activity"/>
    <property type="evidence" value="ECO:0007669"/>
    <property type="project" value="TreeGrafter"/>
</dbReference>
<dbReference type="InterPro" id="IPR027417">
    <property type="entry name" value="P-loop_NTPase"/>
</dbReference>
<dbReference type="PANTHER" id="PTHR43788:SF6">
    <property type="entry name" value="DNA HELICASE B"/>
    <property type="match status" value="1"/>
</dbReference>
<dbReference type="GO" id="GO:0005524">
    <property type="term" value="F:ATP binding"/>
    <property type="evidence" value="ECO:0007669"/>
    <property type="project" value="UniProtKB-KW"/>
</dbReference>
<dbReference type="GO" id="GO:0016787">
    <property type="term" value="F:hydrolase activity"/>
    <property type="evidence" value="ECO:0007669"/>
    <property type="project" value="UniProtKB-KW"/>
</dbReference>
<evidence type="ECO:0000256" key="1">
    <source>
        <dbReference type="ARBA" id="ARBA00022741"/>
    </source>
</evidence>
<feature type="domain" description="UvrD-like helicase C-terminal" evidence="3">
    <location>
        <begin position="95"/>
        <end position="143"/>
    </location>
</feature>
<dbReference type="AlphaFoldDB" id="A0A1J5QP77"/>
<comment type="caution">
    <text evidence="4">The sequence shown here is derived from an EMBL/GenBank/DDBJ whole genome shotgun (WGS) entry which is preliminary data.</text>
</comment>
<keyword evidence="4" id="KW-0378">Hydrolase</keyword>
<dbReference type="GO" id="GO:0009338">
    <property type="term" value="C:exodeoxyribonuclease V complex"/>
    <property type="evidence" value="ECO:0007669"/>
    <property type="project" value="TreeGrafter"/>
</dbReference>